<keyword evidence="3" id="KW-1185">Reference proteome</keyword>
<dbReference type="EMBL" id="AP019309">
    <property type="protein sequence ID" value="BBH26878.1"/>
    <property type="molecule type" value="Genomic_DNA"/>
</dbReference>
<sequence>MRTDATIRYDNIFYEVPMEYIGESVTLIIDPIDLSKAWIKSAEGAALLPVSVLDRKANRKVKRRQHIKIGGE</sequence>
<dbReference type="KEGG" id="ebm:SG0102_18120"/>
<name>A0A3G9JRE9_9FIRM</name>
<dbReference type="InParanoid" id="A0A3G9JRE9"/>
<dbReference type="OrthoDB" id="9794201at2"/>
<reference evidence="2 3" key="1">
    <citation type="submission" date="2018-11" db="EMBL/GenBank/DDBJ databases">
        <title>Novel Erysipelotrichaceae bacterium isolated from small intestine of a swine.</title>
        <authorList>
            <person name="Kim J.S."/>
            <person name="Choe H."/>
            <person name="Lee Y.R."/>
            <person name="Kim K.M."/>
            <person name="Park D.S."/>
        </authorList>
    </citation>
    <scope>NUCLEOTIDE SEQUENCE [LARGE SCALE GENOMIC DNA]</scope>
    <source>
        <strain evidence="2 3">SG0102</strain>
    </source>
</reference>
<evidence type="ECO:0000313" key="3">
    <source>
        <dbReference type="Proteomes" id="UP000268059"/>
    </source>
</evidence>
<organism evidence="2 3">
    <name type="scientific">Intestinibaculum porci</name>
    <dbReference type="NCBI Taxonomy" id="2487118"/>
    <lineage>
        <taxon>Bacteria</taxon>
        <taxon>Bacillati</taxon>
        <taxon>Bacillota</taxon>
        <taxon>Erysipelotrichia</taxon>
        <taxon>Erysipelotrichales</taxon>
        <taxon>Erysipelotrichaceae</taxon>
        <taxon>Intestinibaculum</taxon>
    </lineage>
</organism>
<proteinExistence type="predicted"/>
<feature type="domain" description="Transposase-like Mu C-terminal" evidence="1">
    <location>
        <begin position="6"/>
        <end position="45"/>
    </location>
</feature>
<dbReference type="InterPro" id="IPR015378">
    <property type="entry name" value="Transposase-like_Mu_C"/>
</dbReference>
<protein>
    <recommendedName>
        <fullName evidence="1">Transposase-like Mu C-terminal domain-containing protein</fullName>
    </recommendedName>
</protein>
<accession>A0A3G9JRE9</accession>
<dbReference type="Pfam" id="PF09299">
    <property type="entry name" value="Mu-transpos_C"/>
    <property type="match status" value="1"/>
</dbReference>
<gene>
    <name evidence="2" type="ORF">SG0102_18120</name>
</gene>
<evidence type="ECO:0000313" key="2">
    <source>
        <dbReference type="EMBL" id="BBH26878.1"/>
    </source>
</evidence>
<evidence type="ECO:0000259" key="1">
    <source>
        <dbReference type="Pfam" id="PF09299"/>
    </source>
</evidence>
<dbReference type="Proteomes" id="UP000268059">
    <property type="component" value="Chromosome"/>
</dbReference>
<dbReference type="AlphaFoldDB" id="A0A3G9JRE9"/>